<reference evidence="1 2" key="1">
    <citation type="submission" date="2018-06" db="EMBL/GenBank/DDBJ databases">
        <title>Comparative genomics reveals the genomic features of Rhizophagus irregularis, R. cerebriforme, R. diaphanum and Gigaspora rosea, and their symbiotic lifestyle signature.</title>
        <authorList>
            <person name="Morin E."/>
            <person name="San Clemente H."/>
            <person name="Chen E.C.H."/>
            <person name="De La Providencia I."/>
            <person name="Hainaut M."/>
            <person name="Kuo A."/>
            <person name="Kohler A."/>
            <person name="Murat C."/>
            <person name="Tang N."/>
            <person name="Roy S."/>
            <person name="Loubradou J."/>
            <person name="Henrissat B."/>
            <person name="Grigoriev I.V."/>
            <person name="Corradi N."/>
            <person name="Roux C."/>
            <person name="Martin F.M."/>
        </authorList>
    </citation>
    <scope>NUCLEOTIDE SEQUENCE [LARGE SCALE GENOMIC DNA]</scope>
    <source>
        <strain evidence="1 2">DAOM 227022</strain>
    </source>
</reference>
<proteinExistence type="predicted"/>
<dbReference type="AlphaFoldDB" id="A0A397SYG9"/>
<name>A0A397SYG9_9GLOM</name>
<sequence length="70" mass="8418">MRIAQNPEPPSDNINYSKRRFQYFEEYNNELRINKMFLNLLDKQIDKLKTSMTFKVKDGSEILGEYNPIE</sequence>
<gene>
    <name evidence="1" type="ORF">C1645_827224</name>
</gene>
<evidence type="ECO:0000313" key="1">
    <source>
        <dbReference type="EMBL" id="RIA87804.1"/>
    </source>
</evidence>
<evidence type="ECO:0000313" key="2">
    <source>
        <dbReference type="Proteomes" id="UP000265703"/>
    </source>
</evidence>
<dbReference type="Proteomes" id="UP000265703">
    <property type="component" value="Unassembled WGS sequence"/>
</dbReference>
<keyword evidence="2" id="KW-1185">Reference proteome</keyword>
<protein>
    <submittedName>
        <fullName evidence="1">Uncharacterized protein</fullName>
    </submittedName>
</protein>
<organism evidence="1 2">
    <name type="scientific">Glomus cerebriforme</name>
    <dbReference type="NCBI Taxonomy" id="658196"/>
    <lineage>
        <taxon>Eukaryota</taxon>
        <taxon>Fungi</taxon>
        <taxon>Fungi incertae sedis</taxon>
        <taxon>Mucoromycota</taxon>
        <taxon>Glomeromycotina</taxon>
        <taxon>Glomeromycetes</taxon>
        <taxon>Glomerales</taxon>
        <taxon>Glomeraceae</taxon>
        <taxon>Glomus</taxon>
    </lineage>
</organism>
<comment type="caution">
    <text evidence="1">The sequence shown here is derived from an EMBL/GenBank/DDBJ whole genome shotgun (WGS) entry which is preliminary data.</text>
</comment>
<accession>A0A397SYG9</accession>
<dbReference type="EMBL" id="QKYT01000291">
    <property type="protein sequence ID" value="RIA87804.1"/>
    <property type="molecule type" value="Genomic_DNA"/>
</dbReference>